<accession>A0A1I2EWZ2</accession>
<reference evidence="1 2" key="1">
    <citation type="submission" date="2016-10" db="EMBL/GenBank/DDBJ databases">
        <authorList>
            <person name="de Groot N.N."/>
        </authorList>
    </citation>
    <scope>NUCLEOTIDE SEQUENCE [LARGE SCALE GENOMIC DNA]</scope>
    <source>
        <strain evidence="1 2">DSM 26130</strain>
    </source>
</reference>
<name>A0A1I2EWZ2_9BACT</name>
<keyword evidence="2" id="KW-1185">Reference proteome</keyword>
<organism evidence="1 2">
    <name type="scientific">Spirosoma endophyticum</name>
    <dbReference type="NCBI Taxonomy" id="662367"/>
    <lineage>
        <taxon>Bacteria</taxon>
        <taxon>Pseudomonadati</taxon>
        <taxon>Bacteroidota</taxon>
        <taxon>Cytophagia</taxon>
        <taxon>Cytophagales</taxon>
        <taxon>Cytophagaceae</taxon>
        <taxon>Spirosoma</taxon>
    </lineage>
</organism>
<dbReference type="AlphaFoldDB" id="A0A1I2EWZ2"/>
<evidence type="ECO:0000313" key="1">
    <source>
        <dbReference type="EMBL" id="SFE97299.1"/>
    </source>
</evidence>
<gene>
    <name evidence="1" type="ORF">SAMN05216167_12382</name>
</gene>
<sequence length="115" mass="13178">MTPSINTNFSPALFLNEEPGRSWQTELERFNHNYYLLETILDLSVGLPSHLTTQYLTCQEQMRHTLEQLLTELEPTTASHRVNGPKPVGFLPRHTTVLQHMNQQVTRLLGATHQA</sequence>
<proteinExistence type="predicted"/>
<protein>
    <submittedName>
        <fullName evidence="1">Uncharacterized protein</fullName>
    </submittedName>
</protein>
<dbReference type="EMBL" id="FOLQ01000023">
    <property type="protein sequence ID" value="SFE97299.1"/>
    <property type="molecule type" value="Genomic_DNA"/>
</dbReference>
<dbReference type="RefSeq" id="WP_093833495.1">
    <property type="nucleotide sequence ID" value="NZ_FOLQ01000023.1"/>
</dbReference>
<evidence type="ECO:0000313" key="2">
    <source>
        <dbReference type="Proteomes" id="UP000198598"/>
    </source>
</evidence>
<dbReference type="Proteomes" id="UP000198598">
    <property type="component" value="Unassembled WGS sequence"/>
</dbReference>